<dbReference type="PROSITE" id="PS00070">
    <property type="entry name" value="ALDEHYDE_DEHYDR_CYS"/>
    <property type="match status" value="1"/>
</dbReference>
<keyword evidence="2 4" id="KW-0560">Oxidoreductase</keyword>
<protein>
    <submittedName>
        <fullName evidence="6">Aldehyde dehydrogenase family protein</fullName>
    </submittedName>
</protein>
<dbReference type="EMBL" id="QXFM01000144">
    <property type="protein sequence ID" value="RIV80090.1"/>
    <property type="molecule type" value="Genomic_DNA"/>
</dbReference>
<evidence type="ECO:0000256" key="2">
    <source>
        <dbReference type="ARBA" id="ARBA00023002"/>
    </source>
</evidence>
<dbReference type="InterPro" id="IPR015590">
    <property type="entry name" value="Aldehyde_DH_dom"/>
</dbReference>
<comment type="caution">
    <text evidence="6">The sequence shown here is derived from an EMBL/GenBank/DDBJ whole genome shotgun (WGS) entry which is preliminary data.</text>
</comment>
<keyword evidence="7" id="KW-1185">Reference proteome</keyword>
<dbReference type="InterPro" id="IPR016162">
    <property type="entry name" value="Ald_DH_N"/>
</dbReference>
<dbReference type="Gene3D" id="3.40.309.10">
    <property type="entry name" value="Aldehyde Dehydrogenase, Chain A, domain 2"/>
    <property type="match status" value="1"/>
</dbReference>
<dbReference type="AlphaFoldDB" id="A0A3A1P2R9"/>
<comment type="similarity">
    <text evidence="1 4">Belongs to the aldehyde dehydrogenase family.</text>
</comment>
<dbReference type="Proteomes" id="UP000265366">
    <property type="component" value="Unassembled WGS sequence"/>
</dbReference>
<proteinExistence type="inferred from homology"/>
<feature type="active site" evidence="3">
    <location>
        <position position="276"/>
    </location>
</feature>
<reference evidence="6 7" key="1">
    <citation type="submission" date="2018-08" db="EMBL/GenBank/DDBJ databases">
        <title>Erythrobacter zhengii sp.nov., a bacterium isolated from deep-sea sediment.</title>
        <authorList>
            <person name="Fang C."/>
            <person name="Wu Y.-H."/>
            <person name="Sun C."/>
            <person name="Wang H."/>
            <person name="Cheng H."/>
            <person name="Meng F.-X."/>
            <person name="Wang C.-S."/>
            <person name="Xu X.-W."/>
        </authorList>
    </citation>
    <scope>NUCLEOTIDE SEQUENCE [LARGE SCALE GENOMIC DNA]</scope>
    <source>
        <strain evidence="6 7">CCTCC AB 2015396</strain>
    </source>
</reference>
<evidence type="ECO:0000313" key="7">
    <source>
        <dbReference type="Proteomes" id="UP000265366"/>
    </source>
</evidence>
<dbReference type="FunFam" id="3.40.309.10:FF:000012">
    <property type="entry name" value="Betaine aldehyde dehydrogenase"/>
    <property type="match status" value="1"/>
</dbReference>
<organism evidence="6 7">
    <name type="scientific">Aurantiacibacter xanthus</name>
    <dbReference type="NCBI Taxonomy" id="1784712"/>
    <lineage>
        <taxon>Bacteria</taxon>
        <taxon>Pseudomonadati</taxon>
        <taxon>Pseudomonadota</taxon>
        <taxon>Alphaproteobacteria</taxon>
        <taxon>Sphingomonadales</taxon>
        <taxon>Erythrobacteraceae</taxon>
        <taxon>Aurantiacibacter</taxon>
    </lineage>
</organism>
<gene>
    <name evidence="6" type="ORF">D2V17_19745</name>
</gene>
<dbReference type="OrthoDB" id="9761688at2"/>
<dbReference type="Gene3D" id="3.40.605.10">
    <property type="entry name" value="Aldehyde Dehydrogenase, Chain A, domain 1"/>
    <property type="match status" value="1"/>
</dbReference>
<dbReference type="RefSeq" id="WP_119594852.1">
    <property type="nucleotide sequence ID" value="NZ_QXFM01000144.1"/>
</dbReference>
<evidence type="ECO:0000256" key="4">
    <source>
        <dbReference type="RuleBase" id="RU003345"/>
    </source>
</evidence>
<dbReference type="GO" id="GO:0016620">
    <property type="term" value="F:oxidoreductase activity, acting on the aldehyde or oxo group of donors, NAD or NADP as acceptor"/>
    <property type="evidence" value="ECO:0007669"/>
    <property type="project" value="InterPro"/>
</dbReference>
<accession>A0A3A1P2R9</accession>
<dbReference type="InterPro" id="IPR016160">
    <property type="entry name" value="Ald_DH_CS_CYS"/>
</dbReference>
<dbReference type="InterPro" id="IPR016163">
    <property type="entry name" value="Ald_DH_C"/>
</dbReference>
<dbReference type="PANTHER" id="PTHR11699">
    <property type="entry name" value="ALDEHYDE DEHYDROGENASE-RELATED"/>
    <property type="match status" value="1"/>
</dbReference>
<dbReference type="SUPFAM" id="SSF53720">
    <property type="entry name" value="ALDH-like"/>
    <property type="match status" value="1"/>
</dbReference>
<evidence type="ECO:0000313" key="6">
    <source>
        <dbReference type="EMBL" id="RIV80090.1"/>
    </source>
</evidence>
<dbReference type="PROSITE" id="PS00687">
    <property type="entry name" value="ALDEHYDE_DEHYDR_GLU"/>
    <property type="match status" value="1"/>
</dbReference>
<sequence>MTGRPQIVTETTPNLVRLGDAAQAFIARNRGLFIDGEWHQREARIDVLDPATAKRITTVARGNAADVDLAVAAARKAFDEGPWARMTPAERGKLVWRLGDLVERHADELAELEAIDNGKPVTDARWGDVAFSHELLRYMAGWSTKLTGETIPLSQPSAFHAYTLREPVGVCAQIVPWNFSFMMAIWKVAPALATGCTIVLKPAEQTPLTALRLAELVQEAGFPDGVFNVVTGLGEEVGAALAAHDAVDKVAFTGSTEVGKKILDAAKGNLKKVSLELGGKSPMILFADADLDVAIPAIASGIFYNMGQTCTAGSRLYVEESIAEHAHEALADHAKGLRIGPGLDPATQIGPLVSAEQQDKVLGYIRSGLAEGARLLCGGERHGEVGYFVQPTILAETRPDMAVVREEIFGPVLVSSTFADGDVASAVREANNSIYGLAASLFTQNIDRAHSVAKKIKAGTVGINTHHVIDPALPFGGFRQSGWGREMGWSAIELYTELKSVGVALNC</sequence>
<dbReference type="Pfam" id="PF00171">
    <property type="entry name" value="Aldedh"/>
    <property type="match status" value="1"/>
</dbReference>
<evidence type="ECO:0000259" key="5">
    <source>
        <dbReference type="Pfam" id="PF00171"/>
    </source>
</evidence>
<feature type="domain" description="Aldehyde dehydrogenase" evidence="5">
    <location>
        <begin position="40"/>
        <end position="501"/>
    </location>
</feature>
<evidence type="ECO:0000256" key="1">
    <source>
        <dbReference type="ARBA" id="ARBA00009986"/>
    </source>
</evidence>
<dbReference type="InterPro" id="IPR029510">
    <property type="entry name" value="Ald_DH_CS_GLU"/>
</dbReference>
<name>A0A3A1P2R9_9SPHN</name>
<dbReference type="InterPro" id="IPR016161">
    <property type="entry name" value="Ald_DH/histidinol_DH"/>
</dbReference>
<evidence type="ECO:0000256" key="3">
    <source>
        <dbReference type="PROSITE-ProRule" id="PRU10007"/>
    </source>
</evidence>
<dbReference type="FunFam" id="3.40.605.10:FF:000007">
    <property type="entry name" value="NAD/NADP-dependent betaine aldehyde dehydrogenase"/>
    <property type="match status" value="1"/>
</dbReference>